<protein>
    <recommendedName>
        <fullName evidence="1">PilZ domain-containing protein</fullName>
    </recommendedName>
</protein>
<dbReference type="Pfam" id="PF07238">
    <property type="entry name" value="PilZ"/>
    <property type="match status" value="1"/>
</dbReference>
<dbReference type="Proteomes" id="UP000019102">
    <property type="component" value="Unassembled WGS sequence"/>
</dbReference>
<dbReference type="InterPro" id="IPR009875">
    <property type="entry name" value="PilZ_domain"/>
</dbReference>
<dbReference type="OrthoDB" id="2354159at2"/>
<dbReference type="EMBL" id="BAVS01000001">
    <property type="protein sequence ID" value="GAE91827.1"/>
    <property type="molecule type" value="Genomic_DNA"/>
</dbReference>
<dbReference type="Gene3D" id="2.40.10.220">
    <property type="entry name" value="predicted glycosyltransferase like domains"/>
    <property type="match status" value="1"/>
</dbReference>
<dbReference type="SUPFAM" id="SSF141371">
    <property type="entry name" value="PilZ domain-like"/>
    <property type="match status" value="1"/>
</dbReference>
<organism evidence="2 3">
    <name type="scientific">Gracilibacillus boraciitolerans JCM 21714</name>
    <dbReference type="NCBI Taxonomy" id="1298598"/>
    <lineage>
        <taxon>Bacteria</taxon>
        <taxon>Bacillati</taxon>
        <taxon>Bacillota</taxon>
        <taxon>Bacilli</taxon>
        <taxon>Bacillales</taxon>
        <taxon>Bacillaceae</taxon>
        <taxon>Gracilibacillus</taxon>
    </lineage>
</organism>
<evidence type="ECO:0000259" key="1">
    <source>
        <dbReference type="Pfam" id="PF07238"/>
    </source>
</evidence>
<name>W4VF41_9BACI</name>
<feature type="domain" description="PilZ" evidence="1">
    <location>
        <begin position="5"/>
        <end position="101"/>
    </location>
</feature>
<dbReference type="AlphaFoldDB" id="W4VF41"/>
<dbReference type="GO" id="GO:0035438">
    <property type="term" value="F:cyclic-di-GMP binding"/>
    <property type="evidence" value="ECO:0007669"/>
    <property type="project" value="InterPro"/>
</dbReference>
<comment type="caution">
    <text evidence="2">The sequence shown here is derived from an EMBL/GenBank/DDBJ whole genome shotgun (WGS) entry which is preliminary data.</text>
</comment>
<dbReference type="eggNOG" id="ENOG5033BDD">
    <property type="taxonomic scope" value="Bacteria"/>
</dbReference>
<evidence type="ECO:0000313" key="2">
    <source>
        <dbReference type="EMBL" id="GAE91827.1"/>
    </source>
</evidence>
<evidence type="ECO:0000313" key="3">
    <source>
        <dbReference type="Proteomes" id="UP000019102"/>
    </source>
</evidence>
<sequence>MHFKRNEAFRYQFKQPLQAKIHLEKQNTCDISILDVSPKGMKFNCLVKIPLNLNIQITYKILNKSFKITGSIIWQIDYGEFYQYGALFEKNEEYQLALLTELKKLAKTKPQ</sequence>
<gene>
    <name evidence="2" type="ORF">JCM21714_786</name>
</gene>
<proteinExistence type="predicted"/>
<dbReference type="STRING" id="1298598.JCM21714_786"/>
<reference evidence="2 3" key="1">
    <citation type="journal article" date="2014" name="Genome Announc.">
        <title>Draft Genome Sequence of the Boron-Tolerant and Moderately Halotolerant Bacterium Gracilibacillus boraciitolerans JCM 21714T.</title>
        <authorList>
            <person name="Ahmed I."/>
            <person name="Oshima K."/>
            <person name="Suda W."/>
            <person name="Kitamura K."/>
            <person name="Iida T."/>
            <person name="Ohmori Y."/>
            <person name="Fujiwara T."/>
            <person name="Hattori M."/>
            <person name="Ohkuma M."/>
        </authorList>
    </citation>
    <scope>NUCLEOTIDE SEQUENCE [LARGE SCALE GENOMIC DNA]</scope>
    <source>
        <strain evidence="2 3">JCM 21714</strain>
    </source>
</reference>
<dbReference type="RefSeq" id="WP_035721722.1">
    <property type="nucleotide sequence ID" value="NZ_BAVS01000001.1"/>
</dbReference>
<accession>W4VF41</accession>
<keyword evidence="3" id="KW-1185">Reference proteome</keyword>